<organism evidence="2 3">
    <name type="scientific">Rubrivirga marina</name>
    <dbReference type="NCBI Taxonomy" id="1196024"/>
    <lineage>
        <taxon>Bacteria</taxon>
        <taxon>Pseudomonadati</taxon>
        <taxon>Rhodothermota</taxon>
        <taxon>Rhodothermia</taxon>
        <taxon>Rhodothermales</taxon>
        <taxon>Rubricoccaceae</taxon>
        <taxon>Rubrivirga</taxon>
    </lineage>
</organism>
<reference evidence="2 3" key="1">
    <citation type="submission" date="2016-11" db="EMBL/GenBank/DDBJ databases">
        <title>Study of marine rhodopsin-containing bacteria.</title>
        <authorList>
            <person name="Yoshizawa S."/>
            <person name="Kumagai Y."/>
            <person name="Kogure K."/>
        </authorList>
    </citation>
    <scope>NUCLEOTIDE SEQUENCE [LARGE SCALE GENOMIC DNA]</scope>
    <source>
        <strain evidence="2 3">SAORIC-28</strain>
    </source>
</reference>
<dbReference type="InterPro" id="IPR021994">
    <property type="entry name" value="DUF3592"/>
</dbReference>
<dbReference type="Proteomes" id="UP000216339">
    <property type="component" value="Unassembled WGS sequence"/>
</dbReference>
<evidence type="ECO:0000313" key="3">
    <source>
        <dbReference type="Proteomes" id="UP000216339"/>
    </source>
</evidence>
<evidence type="ECO:0000259" key="1">
    <source>
        <dbReference type="Pfam" id="PF12158"/>
    </source>
</evidence>
<proteinExistence type="predicted"/>
<name>A0A271J2P4_9BACT</name>
<accession>A0A271J2P4</accession>
<comment type="caution">
    <text evidence="2">The sequence shown here is derived from an EMBL/GenBank/DDBJ whole genome shotgun (WGS) entry which is preliminary data.</text>
</comment>
<gene>
    <name evidence="2" type="ORF">BSZ37_12730</name>
</gene>
<evidence type="ECO:0000313" key="2">
    <source>
        <dbReference type="EMBL" id="PAP77235.1"/>
    </source>
</evidence>
<dbReference type="RefSeq" id="WP_179299620.1">
    <property type="nucleotide sequence ID" value="NZ_MQWD01000001.1"/>
</dbReference>
<keyword evidence="3" id="KW-1185">Reference proteome</keyword>
<dbReference type="AlphaFoldDB" id="A0A271J2P4"/>
<feature type="domain" description="DUF3592" evidence="1">
    <location>
        <begin position="49"/>
        <end position="148"/>
    </location>
</feature>
<protein>
    <recommendedName>
        <fullName evidence="1">DUF3592 domain-containing protein</fullName>
    </recommendedName>
</protein>
<dbReference type="Pfam" id="PF12158">
    <property type="entry name" value="DUF3592"/>
    <property type="match status" value="1"/>
</dbReference>
<dbReference type="EMBL" id="MQWD01000001">
    <property type="protein sequence ID" value="PAP77235.1"/>
    <property type="molecule type" value="Genomic_DNA"/>
</dbReference>
<sequence length="180" mass="18792">MASAPPAQSALTLVGVGAFVLAVGAAGLLAAAGLARSGGASDGWPSIKGHVVESRVQTRVAVDGSDVSRGRVFGPRQYEHVPAVRYAYEDSGVPFTSDRVRFGERSAKRGDRGWDRAREAAGRYPAGAAVEVYYDPSRPSCSVLERGRQSTPWMPGVGALGPLAGGAFAWAGARTYARSR</sequence>